<proteinExistence type="inferred from homology"/>
<comment type="similarity">
    <text evidence="1">Belongs to the shaker potassium channel beta subunit family.</text>
</comment>
<evidence type="ECO:0000313" key="6">
    <source>
        <dbReference type="EMBL" id="KDQ62901.1"/>
    </source>
</evidence>
<dbReference type="Gene3D" id="3.20.20.100">
    <property type="entry name" value="NADP-dependent oxidoreductase domain"/>
    <property type="match status" value="1"/>
</dbReference>
<dbReference type="CDD" id="cd19143">
    <property type="entry name" value="AKR_AKR6C1_2"/>
    <property type="match status" value="1"/>
</dbReference>
<name>A0A067QJW3_9AGAM</name>
<protein>
    <recommendedName>
        <fullName evidence="5">NADP-dependent oxidoreductase domain-containing protein</fullName>
    </recommendedName>
</protein>
<dbReference type="AlphaFoldDB" id="A0A067QJW3"/>
<dbReference type="InterPro" id="IPR036812">
    <property type="entry name" value="NAD(P)_OxRdtase_dom_sf"/>
</dbReference>
<evidence type="ECO:0000256" key="2">
    <source>
        <dbReference type="ARBA" id="ARBA00022857"/>
    </source>
</evidence>
<dbReference type="InParanoid" id="A0A067QJW3"/>
<keyword evidence="3" id="KW-0560">Oxidoreductase</keyword>
<dbReference type="GO" id="GO:0016491">
    <property type="term" value="F:oxidoreductase activity"/>
    <property type="evidence" value="ECO:0007669"/>
    <property type="project" value="UniProtKB-KW"/>
</dbReference>
<dbReference type="FunCoup" id="A0A067QJW3">
    <property type="interactions" value="18"/>
</dbReference>
<dbReference type="PRINTS" id="PR01577">
    <property type="entry name" value="KCNABCHANNEL"/>
</dbReference>
<evidence type="ECO:0000313" key="7">
    <source>
        <dbReference type="Proteomes" id="UP000027265"/>
    </source>
</evidence>
<evidence type="ECO:0000256" key="4">
    <source>
        <dbReference type="SAM" id="MobiDB-lite"/>
    </source>
</evidence>
<accession>A0A067QJW3</accession>
<dbReference type="InterPro" id="IPR023210">
    <property type="entry name" value="NADP_OxRdtase_dom"/>
</dbReference>
<evidence type="ECO:0000256" key="3">
    <source>
        <dbReference type="ARBA" id="ARBA00023002"/>
    </source>
</evidence>
<evidence type="ECO:0000256" key="1">
    <source>
        <dbReference type="ARBA" id="ARBA00006515"/>
    </source>
</evidence>
<dbReference type="HOGENOM" id="CLU_023205_2_0_1"/>
<keyword evidence="7" id="KW-1185">Reference proteome</keyword>
<reference evidence="7" key="1">
    <citation type="journal article" date="2014" name="Proc. Natl. Acad. Sci. U.S.A.">
        <title>Extensive sampling of basidiomycete genomes demonstrates inadequacy of the white-rot/brown-rot paradigm for wood decay fungi.</title>
        <authorList>
            <person name="Riley R."/>
            <person name="Salamov A.A."/>
            <person name="Brown D.W."/>
            <person name="Nagy L.G."/>
            <person name="Floudas D."/>
            <person name="Held B.W."/>
            <person name="Levasseur A."/>
            <person name="Lombard V."/>
            <person name="Morin E."/>
            <person name="Otillar R."/>
            <person name="Lindquist E.A."/>
            <person name="Sun H."/>
            <person name="LaButti K.M."/>
            <person name="Schmutz J."/>
            <person name="Jabbour D."/>
            <person name="Luo H."/>
            <person name="Baker S.E."/>
            <person name="Pisabarro A.G."/>
            <person name="Walton J.D."/>
            <person name="Blanchette R.A."/>
            <person name="Henrissat B."/>
            <person name="Martin F."/>
            <person name="Cullen D."/>
            <person name="Hibbett D.S."/>
            <person name="Grigoriev I.V."/>
        </authorList>
    </citation>
    <scope>NUCLEOTIDE SEQUENCE [LARGE SCALE GENOMIC DNA]</scope>
    <source>
        <strain evidence="7">MUCL 33604</strain>
    </source>
</reference>
<organism evidence="6 7">
    <name type="scientific">Jaapia argillacea MUCL 33604</name>
    <dbReference type="NCBI Taxonomy" id="933084"/>
    <lineage>
        <taxon>Eukaryota</taxon>
        <taxon>Fungi</taxon>
        <taxon>Dikarya</taxon>
        <taxon>Basidiomycota</taxon>
        <taxon>Agaricomycotina</taxon>
        <taxon>Agaricomycetes</taxon>
        <taxon>Agaricomycetidae</taxon>
        <taxon>Jaapiales</taxon>
        <taxon>Jaapiaceae</taxon>
        <taxon>Jaapia</taxon>
    </lineage>
</organism>
<dbReference type="EMBL" id="KL197710">
    <property type="protein sequence ID" value="KDQ62901.1"/>
    <property type="molecule type" value="Genomic_DNA"/>
</dbReference>
<gene>
    <name evidence="6" type="ORF">JAAARDRAFT_119113</name>
</gene>
<keyword evidence="2" id="KW-0521">NADP</keyword>
<feature type="domain" description="NADP-dependent oxidoreductase" evidence="5">
    <location>
        <begin position="30"/>
        <end position="337"/>
    </location>
</feature>
<dbReference type="SUPFAM" id="SSF51430">
    <property type="entry name" value="NAD(P)-linked oxidoreductase"/>
    <property type="match status" value="1"/>
</dbReference>
<dbReference type="Proteomes" id="UP000027265">
    <property type="component" value="Unassembled WGS sequence"/>
</dbReference>
<dbReference type="PANTHER" id="PTHR43150:SF2">
    <property type="entry name" value="HYPERKINETIC, ISOFORM M"/>
    <property type="match status" value="1"/>
</dbReference>
<dbReference type="STRING" id="933084.A0A067QJW3"/>
<feature type="region of interest" description="Disordered" evidence="4">
    <location>
        <begin position="339"/>
        <end position="359"/>
    </location>
</feature>
<dbReference type="PANTHER" id="PTHR43150">
    <property type="entry name" value="HYPERKINETIC, ISOFORM M"/>
    <property type="match status" value="1"/>
</dbReference>
<sequence length="359" mass="40186">MAKEYAEYDPKNMPFRRLGPSGLRVPVFSLGGWLTLGGTVLGDPVKEIMKVAFENGVNMFDTAEGYAAGQSEIEMGRVIRELNWRRSDIIITTKLFWGLHQKNPNDMGLSRKHIIEGTKGSLQRLGLDYVDVLFAHRPDPTVPMEEIVRAFNFVIEQGWVFYWATSEWSAQQIEEAFHIADKYGLMGPIAEQCQHHMLHRERPEKEYAPIYRNYGIGTTVFSALAGGLLTGKYNNGIPEDSRLAKHKDLDFLKKLTDSFSEEEGKKKLDQVSQLAKLAEGELGCTVAQLALAWIAKNPNTSTVIMGASKPQQVLDNLKAIDVLPKLTPAVMEKIESILGNAPEPEPTWGRSPLDKFGRL</sequence>
<evidence type="ECO:0000259" key="5">
    <source>
        <dbReference type="Pfam" id="PF00248"/>
    </source>
</evidence>
<dbReference type="OrthoDB" id="1720422at2759"/>
<dbReference type="InterPro" id="IPR005399">
    <property type="entry name" value="K_chnl_volt-dep_bsu_KCNAB-rel"/>
</dbReference>
<dbReference type="Pfam" id="PF00248">
    <property type="entry name" value="Aldo_ket_red"/>
    <property type="match status" value="1"/>
</dbReference>